<name>A0A9X3WH18_9BACI</name>
<dbReference type="Pfam" id="PF18863">
    <property type="entry name" value="AbiJ_NTD4"/>
    <property type="match status" value="1"/>
</dbReference>
<dbReference type="InterPro" id="IPR049503">
    <property type="entry name" value="AbiJ_NTD4"/>
</dbReference>
<dbReference type="RefSeq" id="WP_259866768.1">
    <property type="nucleotide sequence ID" value="NZ_JAMQJZ010000002.1"/>
</dbReference>
<accession>A0A9X3WH18</accession>
<feature type="domain" description="HEPN AbiJ-N-terminal" evidence="1">
    <location>
        <begin position="1"/>
        <end position="153"/>
    </location>
</feature>
<protein>
    <recommendedName>
        <fullName evidence="1">HEPN AbiJ-N-terminal domain-containing protein</fullName>
    </recommendedName>
</protein>
<proteinExistence type="predicted"/>
<dbReference type="EMBL" id="JAMQJZ010000002">
    <property type="protein sequence ID" value="MDC3419600.1"/>
    <property type="molecule type" value="Genomic_DNA"/>
</dbReference>
<keyword evidence="3" id="KW-1185">Reference proteome</keyword>
<gene>
    <name evidence="2" type="ORF">NC661_04380</name>
</gene>
<organism evidence="2 3">
    <name type="scientific">Aquibacillus koreensis</name>
    <dbReference type="NCBI Taxonomy" id="279446"/>
    <lineage>
        <taxon>Bacteria</taxon>
        <taxon>Bacillati</taxon>
        <taxon>Bacillota</taxon>
        <taxon>Bacilli</taxon>
        <taxon>Bacillales</taxon>
        <taxon>Bacillaceae</taxon>
        <taxon>Aquibacillus</taxon>
    </lineage>
</organism>
<evidence type="ECO:0000259" key="1">
    <source>
        <dbReference type="Pfam" id="PF18863"/>
    </source>
</evidence>
<sequence>MLFSERMGFSEVKKVIQIDSIDDDLKNSLWNVFWHCYYEHYFSYDRHDEIVQLSKNIWISYFKEPIDSINFESSYCIRELKEYFFDQNTEWYEIYDLIEFISKNCKQNGVETIYMKLCNGVLEKEVSAYRFVAGEITRITSPEEIQEVEEAITNPSTNTLVKTHISNALELLSDRENPDYRNSIKESISAVECVVKSIVNEPNTTLGRALNKIKQSGLVDIHDDLNEGFKKIYHYTSDAAGIRHALKDDSSVDFEDAKFMLVSCSTFCNYLVTKADKAGINIA</sequence>
<evidence type="ECO:0000313" key="2">
    <source>
        <dbReference type="EMBL" id="MDC3419600.1"/>
    </source>
</evidence>
<comment type="caution">
    <text evidence="2">The sequence shown here is derived from an EMBL/GenBank/DDBJ whole genome shotgun (WGS) entry which is preliminary data.</text>
</comment>
<dbReference type="AlphaFoldDB" id="A0A9X3WH18"/>
<evidence type="ECO:0000313" key="3">
    <source>
        <dbReference type="Proteomes" id="UP001145072"/>
    </source>
</evidence>
<reference evidence="2" key="1">
    <citation type="submission" date="2022-06" db="EMBL/GenBank/DDBJ databases">
        <title>Aquibacillus sp. a new bacterium isolated from soil saline samples.</title>
        <authorList>
            <person name="Galisteo C."/>
            <person name="De La Haba R."/>
            <person name="Sanchez-Porro C."/>
            <person name="Ventosa A."/>
        </authorList>
    </citation>
    <scope>NUCLEOTIDE SEQUENCE</scope>
    <source>
        <strain evidence="2">JCM 12387</strain>
    </source>
</reference>
<dbReference type="Proteomes" id="UP001145072">
    <property type="component" value="Unassembled WGS sequence"/>
</dbReference>